<dbReference type="PROSITE" id="PS51257">
    <property type="entry name" value="PROKAR_LIPOPROTEIN"/>
    <property type="match status" value="1"/>
</dbReference>
<dbReference type="OrthoDB" id="10018600at2759"/>
<organism evidence="1 2">
    <name type="scientific">Aspergillus carbonarius (strain ITEM 5010)</name>
    <dbReference type="NCBI Taxonomy" id="602072"/>
    <lineage>
        <taxon>Eukaryota</taxon>
        <taxon>Fungi</taxon>
        <taxon>Dikarya</taxon>
        <taxon>Ascomycota</taxon>
        <taxon>Pezizomycotina</taxon>
        <taxon>Eurotiomycetes</taxon>
        <taxon>Eurotiomycetidae</taxon>
        <taxon>Eurotiales</taxon>
        <taxon>Aspergillaceae</taxon>
        <taxon>Aspergillus</taxon>
        <taxon>Aspergillus subgen. Circumdati</taxon>
    </lineage>
</organism>
<accession>A0A1R3RHQ4</accession>
<dbReference type="Proteomes" id="UP000188318">
    <property type="component" value="Unassembled WGS sequence"/>
</dbReference>
<dbReference type="VEuPathDB" id="FungiDB:ASPCADRAFT_150673"/>
<sequence>MRRPQPYSGSLATTSPRCSLLIMAPLPFLFACVPLVLASLTVMDPSDYADLAADASDNALDVDYTTDNGGPSYLLYNITGPYYYADEDAEIAYQTLSVNENDTSVLVATDGAVVNVSYTEVIKQGYSTWLNQASFFGVNAAINVANASTAYIDHSNITVHNGAANVYSYGTGSTVYVSDTDLYSSGPVSHGLYASGNGTIYGSNLRHYSGGERCSSFSGDNPAGYIHVTDAVAHTAGIGSAIFYTLGESYGTDVVGRADNAPSLFSDGAQTSVFENVDFTAGLLAGTVMFSSSTRSSGASLTFSNSRLTTLGDDMPALWFGNVIASATLHATEINTPSGILVIANASQITQSFDHFVGWEENSSIQPAQVTVSVTESSLSGDIVAYNGSSIAWNLAKYSSWTGAASSGRGTAYLGVALDATSTWTLTKNVYLQNFTNADTKNSNIQSQGYNIYYNASSSGNAWLKATNTSLPGGGRLQSY</sequence>
<evidence type="ECO:0000313" key="2">
    <source>
        <dbReference type="Proteomes" id="UP000188318"/>
    </source>
</evidence>
<dbReference type="EMBL" id="KV907503">
    <property type="protein sequence ID" value="OOF94012.1"/>
    <property type="molecule type" value="Genomic_DNA"/>
</dbReference>
<name>A0A1R3RHQ4_ASPC5</name>
<evidence type="ECO:0000313" key="1">
    <source>
        <dbReference type="EMBL" id="OOF94012.1"/>
    </source>
</evidence>
<dbReference type="OMA" id="DHFVGWE"/>
<dbReference type="AlphaFoldDB" id="A0A1R3RHQ4"/>
<keyword evidence="2" id="KW-1185">Reference proteome</keyword>
<reference evidence="2" key="1">
    <citation type="journal article" date="2017" name="Genome Biol.">
        <title>Comparative genomics reveals high biological diversity and specific adaptations in the industrially and medically important fungal genus Aspergillus.</title>
        <authorList>
            <person name="de Vries R.P."/>
            <person name="Riley R."/>
            <person name="Wiebenga A."/>
            <person name="Aguilar-Osorio G."/>
            <person name="Amillis S."/>
            <person name="Uchima C.A."/>
            <person name="Anderluh G."/>
            <person name="Asadollahi M."/>
            <person name="Askin M."/>
            <person name="Barry K."/>
            <person name="Battaglia E."/>
            <person name="Bayram O."/>
            <person name="Benocci T."/>
            <person name="Braus-Stromeyer S.A."/>
            <person name="Caldana C."/>
            <person name="Canovas D."/>
            <person name="Cerqueira G.C."/>
            <person name="Chen F."/>
            <person name="Chen W."/>
            <person name="Choi C."/>
            <person name="Clum A."/>
            <person name="Dos Santos R.A."/>
            <person name="Damasio A.R."/>
            <person name="Diallinas G."/>
            <person name="Emri T."/>
            <person name="Fekete E."/>
            <person name="Flipphi M."/>
            <person name="Freyberg S."/>
            <person name="Gallo A."/>
            <person name="Gournas C."/>
            <person name="Habgood R."/>
            <person name="Hainaut M."/>
            <person name="Harispe M.L."/>
            <person name="Henrissat B."/>
            <person name="Hilden K.S."/>
            <person name="Hope R."/>
            <person name="Hossain A."/>
            <person name="Karabika E."/>
            <person name="Karaffa L."/>
            <person name="Karanyi Z."/>
            <person name="Krasevec N."/>
            <person name="Kuo A."/>
            <person name="Kusch H."/>
            <person name="LaButti K."/>
            <person name="Lagendijk E.L."/>
            <person name="Lapidus A."/>
            <person name="Levasseur A."/>
            <person name="Lindquist E."/>
            <person name="Lipzen A."/>
            <person name="Logrieco A.F."/>
            <person name="MacCabe A."/>
            <person name="Maekelae M.R."/>
            <person name="Malavazi I."/>
            <person name="Melin P."/>
            <person name="Meyer V."/>
            <person name="Mielnichuk N."/>
            <person name="Miskei M."/>
            <person name="Molnar A.P."/>
            <person name="Mule G."/>
            <person name="Ngan C.Y."/>
            <person name="Orejas M."/>
            <person name="Orosz E."/>
            <person name="Ouedraogo J.P."/>
            <person name="Overkamp K.M."/>
            <person name="Park H.-S."/>
            <person name="Perrone G."/>
            <person name="Piumi F."/>
            <person name="Punt P.J."/>
            <person name="Ram A.F."/>
            <person name="Ramon A."/>
            <person name="Rauscher S."/>
            <person name="Record E."/>
            <person name="Riano-Pachon D.M."/>
            <person name="Robert V."/>
            <person name="Roehrig J."/>
            <person name="Ruller R."/>
            <person name="Salamov A."/>
            <person name="Salih N.S."/>
            <person name="Samson R.A."/>
            <person name="Sandor E."/>
            <person name="Sanguinetti M."/>
            <person name="Schuetze T."/>
            <person name="Sepcic K."/>
            <person name="Shelest E."/>
            <person name="Sherlock G."/>
            <person name="Sophianopoulou V."/>
            <person name="Squina F.M."/>
            <person name="Sun H."/>
            <person name="Susca A."/>
            <person name="Todd R.B."/>
            <person name="Tsang A."/>
            <person name="Unkles S.E."/>
            <person name="van de Wiele N."/>
            <person name="van Rossen-Uffink D."/>
            <person name="Oliveira J.V."/>
            <person name="Vesth T.C."/>
            <person name="Visser J."/>
            <person name="Yu J.-H."/>
            <person name="Zhou M."/>
            <person name="Andersen M.R."/>
            <person name="Archer D.B."/>
            <person name="Baker S.E."/>
            <person name="Benoit I."/>
            <person name="Brakhage A.A."/>
            <person name="Braus G.H."/>
            <person name="Fischer R."/>
            <person name="Frisvad J.C."/>
            <person name="Goldman G.H."/>
            <person name="Houbraken J."/>
            <person name="Oakley B."/>
            <person name="Pocsi I."/>
            <person name="Scazzocchio C."/>
            <person name="Seiboth B."/>
            <person name="vanKuyk P.A."/>
            <person name="Wortman J."/>
            <person name="Dyer P.S."/>
            <person name="Grigoriev I.V."/>
        </authorList>
    </citation>
    <scope>NUCLEOTIDE SEQUENCE [LARGE SCALE GENOMIC DNA]</scope>
    <source>
        <strain evidence="2">ITEM 5010</strain>
    </source>
</reference>
<dbReference type="STRING" id="602072.A0A1R3RHQ4"/>
<proteinExistence type="predicted"/>
<protein>
    <submittedName>
        <fullName evidence="1">Uncharacterized protein</fullName>
    </submittedName>
</protein>
<gene>
    <name evidence="1" type="ORF">ASPCADRAFT_150673</name>
</gene>